<proteinExistence type="predicted"/>
<evidence type="ECO:0000313" key="3">
    <source>
        <dbReference type="Proteomes" id="UP000574390"/>
    </source>
</evidence>
<organism evidence="2 3">
    <name type="scientific">Perkinsus olseni</name>
    <name type="common">Perkinsus atlanticus</name>
    <dbReference type="NCBI Taxonomy" id="32597"/>
    <lineage>
        <taxon>Eukaryota</taxon>
        <taxon>Sar</taxon>
        <taxon>Alveolata</taxon>
        <taxon>Perkinsozoa</taxon>
        <taxon>Perkinsea</taxon>
        <taxon>Perkinsida</taxon>
        <taxon>Perkinsidae</taxon>
        <taxon>Perkinsus</taxon>
    </lineage>
</organism>
<feature type="non-terminal residue" evidence="2">
    <location>
        <position position="539"/>
    </location>
</feature>
<feature type="compositionally biased region" description="Acidic residues" evidence="1">
    <location>
        <begin position="463"/>
        <end position="490"/>
    </location>
</feature>
<feature type="compositionally biased region" description="Acidic residues" evidence="1">
    <location>
        <begin position="503"/>
        <end position="514"/>
    </location>
</feature>
<comment type="caution">
    <text evidence="2">The sequence shown here is derived from an EMBL/GenBank/DDBJ whole genome shotgun (WGS) entry which is preliminary data.</text>
</comment>
<evidence type="ECO:0000256" key="1">
    <source>
        <dbReference type="SAM" id="MobiDB-lite"/>
    </source>
</evidence>
<accession>A0A7J6SYP2</accession>
<gene>
    <name evidence="2" type="ORF">FOZ62_001339</name>
</gene>
<feature type="compositionally biased region" description="Acidic residues" evidence="1">
    <location>
        <begin position="442"/>
        <end position="455"/>
    </location>
</feature>
<dbReference type="Proteomes" id="UP000574390">
    <property type="component" value="Unassembled WGS sequence"/>
</dbReference>
<name>A0A7J6SYP2_PEROL</name>
<reference evidence="2 3" key="1">
    <citation type="submission" date="2020-04" db="EMBL/GenBank/DDBJ databases">
        <title>Perkinsus olseni comparative genomics.</title>
        <authorList>
            <person name="Bogema D.R."/>
        </authorList>
    </citation>
    <scope>NUCLEOTIDE SEQUENCE [LARGE SCALE GENOMIC DNA]</scope>
    <source>
        <strain evidence="2">ATCC PRA-205</strain>
    </source>
</reference>
<sequence length="539" mass="59294">RGACKREEEAGLFSSRARGFLKKKDVKYSIVFDQTTSDFGSCRDAIETISSFVHFEDDIIEGVGDLFNLDSDLVRVDLRFFLYRYTAQHKRGGATSPAREAPKKFKAHISIGAKAKVNRGFAARKATPKRGVQKDAKIDYKKGTITTDLFPHRPSAVKIVPGTWKELSGGSTAKETFTGTVKVTYGKKAALEQEVKLEVEGADTASLNQLRRALGVPLAVEEEATFGVASHNGHSAGANIEVAPADAVRAVAPARTKATYDVNFKVTKKDAKKTLGDEKKIKKYFLKTDLATPSKIDSDGNIQTDVVLREGKTRPRVVVASEPARWQVTDHSATGPVRIWKDKKKFKEFIVTLQFPHTPRSIFEGIFKGHDLAAISKQGASPVLTERTEREIEDDDDGAIDRQPPVPLDTVEQRRSDDDDDDSLMMNEGGDESLTSERGDMNDDEDDEEEEEGEMTGDGQIDPLEDDNSTDATGEDDDDEFEEEQESDISEEGKANMSNSSVVDDDFNDDDSDESLMGMFGDNAGSVDSDGNLVFSFDE</sequence>
<feature type="region of interest" description="Disordered" evidence="1">
    <location>
        <begin position="380"/>
        <end position="539"/>
    </location>
</feature>
<protein>
    <submittedName>
        <fullName evidence="2">Uncharacterized protein</fullName>
    </submittedName>
</protein>
<dbReference type="AlphaFoldDB" id="A0A7J6SYP2"/>
<dbReference type="EMBL" id="JABANM010011189">
    <property type="protein sequence ID" value="KAF4738094.1"/>
    <property type="molecule type" value="Genomic_DNA"/>
</dbReference>
<evidence type="ECO:0000313" key="2">
    <source>
        <dbReference type="EMBL" id="KAF4738094.1"/>
    </source>
</evidence>